<sequence length="329" mass="35428">MKFHCLPVVVAILCISVTHSAPWPREASSLLKQQGADGIKNGESVKRAANNRRSMAGVPFFEVHDLTGVKHEHIPHDVMPFEVVNIDGHTHDTLPAGIIPVEIIQQNSPEVFEVHDLTGVEHDDIPDDFVPFEVVNIDGHTHETLPADIIPVEVVQPNSAEVFEVHNLDGVDHDDIPDDLTVFEVVDISGHTHESLPKDVFPVHITPIGPVSAGASAVSTDGSAVFASASASSSGIPAGVTRTSSGMSRIKVVPSYVNRMKFPTKSAVPHVAPAVASARPYARPYAATKVKCRQPDLFPFRGPATGMFKFFSDIVREELSDCTAGGQMH</sequence>
<accession>E9GDS2</accession>
<evidence type="ECO:0000256" key="1">
    <source>
        <dbReference type="SAM" id="SignalP"/>
    </source>
</evidence>
<dbReference type="HOGENOM" id="CLU_845336_0_0_1"/>
<dbReference type="KEGG" id="dpx:DAPPUDRAFT_223817"/>
<dbReference type="EMBL" id="GL732540">
    <property type="protein sequence ID" value="EFX82432.1"/>
    <property type="molecule type" value="Genomic_DNA"/>
</dbReference>
<reference evidence="2 3" key="1">
    <citation type="journal article" date="2011" name="Science">
        <title>The ecoresponsive genome of Daphnia pulex.</title>
        <authorList>
            <person name="Colbourne J.K."/>
            <person name="Pfrender M.E."/>
            <person name="Gilbert D."/>
            <person name="Thomas W.K."/>
            <person name="Tucker A."/>
            <person name="Oakley T.H."/>
            <person name="Tokishita S."/>
            <person name="Aerts A."/>
            <person name="Arnold G.J."/>
            <person name="Basu M.K."/>
            <person name="Bauer D.J."/>
            <person name="Caceres C.E."/>
            <person name="Carmel L."/>
            <person name="Casola C."/>
            <person name="Choi J.H."/>
            <person name="Detter J.C."/>
            <person name="Dong Q."/>
            <person name="Dusheyko S."/>
            <person name="Eads B.D."/>
            <person name="Frohlich T."/>
            <person name="Geiler-Samerotte K.A."/>
            <person name="Gerlach D."/>
            <person name="Hatcher P."/>
            <person name="Jogdeo S."/>
            <person name="Krijgsveld J."/>
            <person name="Kriventseva E.V."/>
            <person name="Kultz D."/>
            <person name="Laforsch C."/>
            <person name="Lindquist E."/>
            <person name="Lopez J."/>
            <person name="Manak J.R."/>
            <person name="Muller J."/>
            <person name="Pangilinan J."/>
            <person name="Patwardhan R.P."/>
            <person name="Pitluck S."/>
            <person name="Pritham E.J."/>
            <person name="Rechtsteiner A."/>
            <person name="Rho M."/>
            <person name="Rogozin I.B."/>
            <person name="Sakarya O."/>
            <person name="Salamov A."/>
            <person name="Schaack S."/>
            <person name="Shapiro H."/>
            <person name="Shiga Y."/>
            <person name="Skalitzky C."/>
            <person name="Smith Z."/>
            <person name="Souvorov A."/>
            <person name="Sung W."/>
            <person name="Tang Z."/>
            <person name="Tsuchiya D."/>
            <person name="Tu H."/>
            <person name="Vos H."/>
            <person name="Wang M."/>
            <person name="Wolf Y.I."/>
            <person name="Yamagata H."/>
            <person name="Yamada T."/>
            <person name="Ye Y."/>
            <person name="Shaw J.R."/>
            <person name="Andrews J."/>
            <person name="Crease T.J."/>
            <person name="Tang H."/>
            <person name="Lucas S.M."/>
            <person name="Robertson H.M."/>
            <person name="Bork P."/>
            <person name="Koonin E.V."/>
            <person name="Zdobnov E.M."/>
            <person name="Grigoriev I.V."/>
            <person name="Lynch M."/>
            <person name="Boore J.L."/>
        </authorList>
    </citation>
    <scope>NUCLEOTIDE SEQUENCE [LARGE SCALE GENOMIC DNA]</scope>
</reference>
<evidence type="ECO:0000313" key="3">
    <source>
        <dbReference type="Proteomes" id="UP000000305"/>
    </source>
</evidence>
<dbReference type="AlphaFoldDB" id="E9GDS2"/>
<gene>
    <name evidence="2" type="ORF">DAPPUDRAFT_223817</name>
</gene>
<protein>
    <submittedName>
        <fullName evidence="2">Uncharacterized protein</fullName>
    </submittedName>
</protein>
<evidence type="ECO:0000313" key="2">
    <source>
        <dbReference type="EMBL" id="EFX82432.1"/>
    </source>
</evidence>
<feature type="signal peptide" evidence="1">
    <location>
        <begin position="1"/>
        <end position="20"/>
    </location>
</feature>
<dbReference type="OrthoDB" id="6345922at2759"/>
<keyword evidence="1" id="KW-0732">Signal</keyword>
<feature type="chain" id="PRO_5003240879" evidence="1">
    <location>
        <begin position="21"/>
        <end position="329"/>
    </location>
</feature>
<proteinExistence type="predicted"/>
<dbReference type="InParanoid" id="E9GDS2"/>
<name>E9GDS2_DAPPU</name>
<organism evidence="2 3">
    <name type="scientific">Daphnia pulex</name>
    <name type="common">Water flea</name>
    <dbReference type="NCBI Taxonomy" id="6669"/>
    <lineage>
        <taxon>Eukaryota</taxon>
        <taxon>Metazoa</taxon>
        <taxon>Ecdysozoa</taxon>
        <taxon>Arthropoda</taxon>
        <taxon>Crustacea</taxon>
        <taxon>Branchiopoda</taxon>
        <taxon>Diplostraca</taxon>
        <taxon>Cladocera</taxon>
        <taxon>Anomopoda</taxon>
        <taxon>Daphniidae</taxon>
        <taxon>Daphnia</taxon>
    </lineage>
</organism>
<dbReference type="Proteomes" id="UP000000305">
    <property type="component" value="Unassembled WGS sequence"/>
</dbReference>
<keyword evidence="3" id="KW-1185">Reference proteome</keyword>